<dbReference type="Proteomes" id="UP000054988">
    <property type="component" value="Unassembled WGS sequence"/>
</dbReference>
<reference evidence="1 2" key="1">
    <citation type="submission" date="2015-12" db="EMBL/GenBank/DDBJ databases">
        <title>Draft genome sequence of Moniliophthora roreri, the causal agent of frosty pod rot of cacao.</title>
        <authorList>
            <person name="Aime M.C."/>
            <person name="Diaz-Valderrama J.R."/>
            <person name="Kijpornyongpan T."/>
            <person name="Phillips-Mora W."/>
        </authorList>
    </citation>
    <scope>NUCLEOTIDE SEQUENCE [LARGE SCALE GENOMIC DNA]</scope>
    <source>
        <strain evidence="1 2">MCA 2952</strain>
    </source>
</reference>
<accession>A0A0W0FW20</accession>
<protein>
    <submittedName>
        <fullName evidence="1">Uncharacterized protein</fullName>
    </submittedName>
</protein>
<dbReference type="EMBL" id="LATX01001574">
    <property type="protein sequence ID" value="KTB40498.1"/>
    <property type="molecule type" value="Genomic_DNA"/>
</dbReference>
<name>A0A0W0FW20_MONRR</name>
<comment type="caution">
    <text evidence="1">The sequence shown here is derived from an EMBL/GenBank/DDBJ whole genome shotgun (WGS) entry which is preliminary data.</text>
</comment>
<proteinExistence type="predicted"/>
<dbReference type="AlphaFoldDB" id="A0A0W0FW20"/>
<evidence type="ECO:0000313" key="1">
    <source>
        <dbReference type="EMBL" id="KTB40498.1"/>
    </source>
</evidence>
<gene>
    <name evidence="1" type="ORF">WG66_6926</name>
</gene>
<evidence type="ECO:0000313" key="2">
    <source>
        <dbReference type="Proteomes" id="UP000054988"/>
    </source>
</evidence>
<organism evidence="1 2">
    <name type="scientific">Moniliophthora roreri</name>
    <name type="common">Frosty pod rot fungus</name>
    <name type="synonym">Monilia roreri</name>
    <dbReference type="NCBI Taxonomy" id="221103"/>
    <lineage>
        <taxon>Eukaryota</taxon>
        <taxon>Fungi</taxon>
        <taxon>Dikarya</taxon>
        <taxon>Basidiomycota</taxon>
        <taxon>Agaricomycotina</taxon>
        <taxon>Agaricomycetes</taxon>
        <taxon>Agaricomycetidae</taxon>
        <taxon>Agaricales</taxon>
        <taxon>Marasmiineae</taxon>
        <taxon>Marasmiaceae</taxon>
        <taxon>Moniliophthora</taxon>
    </lineage>
</organism>
<sequence>MFQGNSGFTIIGGQFNNVYGDLLFTTEPVTPALTIRDAAGREFPIPAGGQVDLKSVGKYLEWFFYSRREPISDVLLKFVEESQYSLAIDEGRQVIRLGSGEEQWARVMPGTKIVMSVILWQKKKRFSSGYECPICKTWNSGQEPGLNIAGDW</sequence>